<evidence type="ECO:0000313" key="3">
    <source>
        <dbReference type="Proteomes" id="UP000276232"/>
    </source>
</evidence>
<dbReference type="OrthoDB" id="5191297at2"/>
<sequence length="245" mass="25130">MRLTVPPRALLLLLPVAVLLVGVSAAMHLWGLATPGGVPFDGYERLLQVLDADAETTLPTWFSAGVLLVGALLLLDAARTARALGDRAWRSWAVLAAAFAYLSADEGSRLHEAGSALLDRAGVDTGLRFSWVVVALPLVVALAAAMVPFLRRLPPRTAGTLLLAGAFYVGGAVGLEVLSGAVVDATAVGSAPYVLVSSLEELCEMVGAVLLAWAVADHQDRLLGADGTAVPVARAAAPAQPAAAS</sequence>
<keyword evidence="1" id="KW-0812">Transmembrane</keyword>
<feature type="transmembrane region" description="Helical" evidence="1">
    <location>
        <begin position="161"/>
        <end position="181"/>
    </location>
</feature>
<keyword evidence="1" id="KW-1133">Transmembrane helix</keyword>
<evidence type="ECO:0000256" key="1">
    <source>
        <dbReference type="SAM" id="Phobius"/>
    </source>
</evidence>
<dbReference type="EMBL" id="RJKN01000007">
    <property type="protein sequence ID" value="ROP27259.1"/>
    <property type="molecule type" value="Genomic_DNA"/>
</dbReference>
<proteinExistence type="predicted"/>
<feature type="transmembrane region" description="Helical" evidence="1">
    <location>
        <begin position="58"/>
        <end position="75"/>
    </location>
</feature>
<name>A0A3N1GAJ7_9ACTN</name>
<organism evidence="2 3">
    <name type="scientific">Pseudokineococcus lusitanus</name>
    <dbReference type="NCBI Taxonomy" id="763993"/>
    <lineage>
        <taxon>Bacteria</taxon>
        <taxon>Bacillati</taxon>
        <taxon>Actinomycetota</taxon>
        <taxon>Actinomycetes</taxon>
        <taxon>Kineosporiales</taxon>
        <taxon>Kineosporiaceae</taxon>
        <taxon>Pseudokineococcus</taxon>
    </lineage>
</organism>
<keyword evidence="1" id="KW-0472">Membrane</keyword>
<comment type="caution">
    <text evidence="2">The sequence shown here is derived from an EMBL/GenBank/DDBJ whole genome shotgun (WGS) entry which is preliminary data.</text>
</comment>
<gene>
    <name evidence="2" type="ORF">EDC03_2784</name>
</gene>
<reference evidence="2 3" key="1">
    <citation type="journal article" date="2015" name="Stand. Genomic Sci.">
        <title>Genomic Encyclopedia of Bacterial and Archaeal Type Strains, Phase III: the genomes of soil and plant-associated and newly described type strains.</title>
        <authorList>
            <person name="Whitman W.B."/>
            <person name="Woyke T."/>
            <person name="Klenk H.P."/>
            <person name="Zhou Y."/>
            <person name="Lilburn T.G."/>
            <person name="Beck B.J."/>
            <person name="De Vos P."/>
            <person name="Vandamme P."/>
            <person name="Eisen J.A."/>
            <person name="Garrity G."/>
            <person name="Hugenholtz P."/>
            <person name="Kyrpides N.C."/>
        </authorList>
    </citation>
    <scope>NUCLEOTIDE SEQUENCE [LARGE SCALE GENOMIC DNA]</scope>
    <source>
        <strain evidence="2 3">CECT 7306</strain>
    </source>
</reference>
<dbReference type="AlphaFoldDB" id="A0A3N1GAJ7"/>
<feature type="transmembrane region" description="Helical" evidence="1">
    <location>
        <begin position="129"/>
        <end position="149"/>
    </location>
</feature>
<dbReference type="RefSeq" id="WP_123380841.1">
    <property type="nucleotide sequence ID" value="NZ_RJKN01000007.1"/>
</dbReference>
<accession>A0A3N1GAJ7</accession>
<evidence type="ECO:0000313" key="2">
    <source>
        <dbReference type="EMBL" id="ROP27259.1"/>
    </source>
</evidence>
<dbReference type="Proteomes" id="UP000276232">
    <property type="component" value="Unassembled WGS sequence"/>
</dbReference>
<dbReference type="InParanoid" id="A0A3N1GAJ7"/>
<keyword evidence="3" id="KW-1185">Reference proteome</keyword>
<protein>
    <recommendedName>
        <fullName evidence="4">DUF998 domain-containing protein</fullName>
    </recommendedName>
</protein>
<evidence type="ECO:0008006" key="4">
    <source>
        <dbReference type="Google" id="ProtNLM"/>
    </source>
</evidence>